<evidence type="ECO:0000313" key="2">
    <source>
        <dbReference type="EMBL" id="AHC24756.1"/>
    </source>
</evidence>
<dbReference type="EMBL" id="CP006936">
    <property type="protein sequence ID" value="AHC24756.1"/>
    <property type="molecule type" value="Genomic_DNA"/>
</dbReference>
<evidence type="ECO:0000313" key="3">
    <source>
        <dbReference type="Proteomes" id="UP000018763"/>
    </source>
</evidence>
<sequence>MTSAVDAAIDDPLPPSVPRNAGHSVPAAALRDRRTANWVRSHGISVTACDDRDLDLVRSNGIRSRQVIFRCPAAPATLRRADDLGVSRFVVTTGAQLTRLATCAGRNHYVYLDDDAPLMLGDPKVKVIGLHTRVDDQDWAGSAQKLVARSAVLLACGSMVRRIMLSGGPVELWLDVNCDRARQIVADVDAAVRAEAEYWHVPAPAVSMAALSTGN</sequence>
<dbReference type="Proteomes" id="UP000018763">
    <property type="component" value="Chromosome"/>
</dbReference>
<feature type="region of interest" description="Disordered" evidence="1">
    <location>
        <begin position="1"/>
        <end position="26"/>
    </location>
</feature>
<reference evidence="2 3" key="1">
    <citation type="journal article" date="2014" name="Genome Announc.">
        <title>Complete Genome Sequence of Sterol-Transforming Mycobacterium neoaurum Strain VKM Ac-1815D.</title>
        <authorList>
            <person name="Shtratnikova V.Y."/>
            <person name="Bragin E.Y."/>
            <person name="Dovbnya D.V."/>
            <person name="Pekov Y.A."/>
            <person name="Schelkunov M.I."/>
            <person name="Strizhov N."/>
            <person name="Ivashina T.V."/>
            <person name="Ashapkin V.V."/>
            <person name="Donova M.V."/>
        </authorList>
    </citation>
    <scope>NUCLEOTIDE SEQUENCE [LARGE SCALE GENOMIC DNA]</scope>
    <source>
        <strain evidence="2 3">VKM Ac-1815D</strain>
    </source>
</reference>
<name>V5XAQ0_MYCNE</name>
<accession>V5XAQ0</accession>
<gene>
    <name evidence="2" type="ORF">D174_09260</name>
</gene>
<dbReference type="AlphaFoldDB" id="V5XAQ0"/>
<keyword evidence="3" id="KW-1185">Reference proteome</keyword>
<proteinExistence type="predicted"/>
<protein>
    <recommendedName>
        <fullName evidence="4">Orn/DAP/Arg decarboxylase 2 N-terminal domain-containing protein</fullName>
    </recommendedName>
</protein>
<evidence type="ECO:0008006" key="4">
    <source>
        <dbReference type="Google" id="ProtNLM"/>
    </source>
</evidence>
<dbReference type="Gene3D" id="3.20.20.10">
    <property type="entry name" value="Alanine racemase"/>
    <property type="match status" value="1"/>
</dbReference>
<evidence type="ECO:0000256" key="1">
    <source>
        <dbReference type="SAM" id="MobiDB-lite"/>
    </source>
</evidence>
<dbReference type="SUPFAM" id="SSF51419">
    <property type="entry name" value="PLP-binding barrel"/>
    <property type="match status" value="1"/>
</dbReference>
<organism evidence="2 3">
    <name type="scientific">Mycolicibacterium neoaurum VKM Ac-1815D</name>
    <dbReference type="NCBI Taxonomy" id="700508"/>
    <lineage>
        <taxon>Bacteria</taxon>
        <taxon>Bacillati</taxon>
        <taxon>Actinomycetota</taxon>
        <taxon>Actinomycetes</taxon>
        <taxon>Mycobacteriales</taxon>
        <taxon>Mycobacteriaceae</taxon>
        <taxon>Mycolicibacterium</taxon>
    </lineage>
</organism>
<dbReference type="InterPro" id="IPR029066">
    <property type="entry name" value="PLP-binding_barrel"/>
</dbReference>